<dbReference type="InterPro" id="IPR029479">
    <property type="entry name" value="Nitroreductase"/>
</dbReference>
<dbReference type="PANTHER" id="PTHR43673">
    <property type="entry name" value="NAD(P)H NITROREDUCTASE YDGI-RELATED"/>
    <property type="match status" value="1"/>
</dbReference>
<evidence type="ECO:0000256" key="2">
    <source>
        <dbReference type="ARBA" id="ARBA00022857"/>
    </source>
</evidence>
<dbReference type="RefSeq" id="WP_130601329.1">
    <property type="nucleotide sequence ID" value="NZ_CP036200.1"/>
</dbReference>
<keyword evidence="3" id="KW-0560">Oxidoreductase</keyword>
<accession>A0A411PJR8</accession>
<keyword evidence="2" id="KW-0521">NADP</keyword>
<dbReference type="Gene3D" id="3.40.109.10">
    <property type="entry name" value="NADH Oxidase"/>
    <property type="match status" value="1"/>
</dbReference>
<name>A0A411PJR8_9GAMM</name>
<protein>
    <submittedName>
        <fullName evidence="5">NAD(P)H-dependent oxidoreductase</fullName>
    </submittedName>
</protein>
<sequence length="219" mass="24764">MSHPIIEDLNFRYTAKKYDANKRISAEDVAVITETLRLSASSINSQPWKFIVLESEAAKQRFHDTFANMHQFNQPHATEASHIVLFAHNPNYTKDDYRKVIDEELKLGRLNQDSYQARLDGAFGFVEMVTDDSGYNGQWTKAQTYIALGTTLHTLARLKIDSTPMEGVDPELIGEEFKGELGGYVCNFALAMGYHLEGEDYNQGLPKSRLPIDEVIVTL</sequence>
<dbReference type="Pfam" id="PF00881">
    <property type="entry name" value="Nitroreductase"/>
    <property type="match status" value="1"/>
</dbReference>
<dbReference type="GO" id="GO:0016491">
    <property type="term" value="F:oxidoreductase activity"/>
    <property type="evidence" value="ECO:0007669"/>
    <property type="project" value="UniProtKB-KW"/>
</dbReference>
<evidence type="ECO:0000313" key="6">
    <source>
        <dbReference type="Proteomes" id="UP000291106"/>
    </source>
</evidence>
<organism evidence="5 6">
    <name type="scientific">Shewanella maritima</name>
    <dbReference type="NCBI Taxonomy" id="2520507"/>
    <lineage>
        <taxon>Bacteria</taxon>
        <taxon>Pseudomonadati</taxon>
        <taxon>Pseudomonadota</taxon>
        <taxon>Gammaproteobacteria</taxon>
        <taxon>Alteromonadales</taxon>
        <taxon>Shewanellaceae</taxon>
        <taxon>Shewanella</taxon>
    </lineage>
</organism>
<dbReference type="SUPFAM" id="SSF55469">
    <property type="entry name" value="FMN-dependent nitroreductase-like"/>
    <property type="match status" value="1"/>
</dbReference>
<evidence type="ECO:0000256" key="1">
    <source>
        <dbReference type="ARBA" id="ARBA00007118"/>
    </source>
</evidence>
<gene>
    <name evidence="5" type="ORF">EXU30_14910</name>
</gene>
<dbReference type="KEGG" id="smai:EXU30_14910"/>
<dbReference type="OrthoDB" id="9809288at2"/>
<evidence type="ECO:0000313" key="5">
    <source>
        <dbReference type="EMBL" id="QBF83827.1"/>
    </source>
</evidence>
<dbReference type="CDD" id="cd02149">
    <property type="entry name" value="NfsB-like"/>
    <property type="match status" value="1"/>
</dbReference>
<dbReference type="PANTHER" id="PTHR43673:SF10">
    <property type="entry name" value="NADH DEHYDROGENASE_NAD(P)H NITROREDUCTASE XCC3605-RELATED"/>
    <property type="match status" value="1"/>
</dbReference>
<dbReference type="Proteomes" id="UP000291106">
    <property type="component" value="Chromosome"/>
</dbReference>
<dbReference type="EMBL" id="CP036200">
    <property type="protein sequence ID" value="QBF83827.1"/>
    <property type="molecule type" value="Genomic_DNA"/>
</dbReference>
<evidence type="ECO:0000256" key="3">
    <source>
        <dbReference type="ARBA" id="ARBA00023002"/>
    </source>
</evidence>
<reference evidence="5 6" key="1">
    <citation type="submission" date="2019-02" db="EMBL/GenBank/DDBJ databases">
        <title>Shewanella sp. D4-2 isolated from Dokdo Island.</title>
        <authorList>
            <person name="Baek K."/>
        </authorList>
    </citation>
    <scope>NUCLEOTIDE SEQUENCE [LARGE SCALE GENOMIC DNA]</scope>
    <source>
        <strain evidence="5 6">D4-2</strain>
    </source>
</reference>
<feature type="domain" description="Nitroreductase" evidence="4">
    <location>
        <begin position="11"/>
        <end position="194"/>
    </location>
</feature>
<dbReference type="InterPro" id="IPR033878">
    <property type="entry name" value="NfsB-like"/>
</dbReference>
<keyword evidence="6" id="KW-1185">Reference proteome</keyword>
<comment type="similarity">
    <text evidence="1">Belongs to the nitroreductase family.</text>
</comment>
<evidence type="ECO:0000259" key="4">
    <source>
        <dbReference type="Pfam" id="PF00881"/>
    </source>
</evidence>
<dbReference type="AlphaFoldDB" id="A0A411PJR8"/>
<dbReference type="InterPro" id="IPR000415">
    <property type="entry name" value="Nitroreductase-like"/>
</dbReference>
<proteinExistence type="inferred from homology"/>